<feature type="signal peptide" evidence="1">
    <location>
        <begin position="1"/>
        <end position="40"/>
    </location>
</feature>
<dbReference type="Proteomes" id="UP000252085">
    <property type="component" value="Unassembled WGS sequence"/>
</dbReference>
<organism evidence="2 3">
    <name type="scientific">Nostoc punctiforme NIES-2108</name>
    <dbReference type="NCBI Taxonomy" id="1356359"/>
    <lineage>
        <taxon>Bacteria</taxon>
        <taxon>Bacillati</taxon>
        <taxon>Cyanobacteriota</taxon>
        <taxon>Cyanophyceae</taxon>
        <taxon>Nostocales</taxon>
        <taxon>Nostocaceae</taxon>
        <taxon>Nostoc</taxon>
    </lineage>
</organism>
<gene>
    <name evidence="2" type="ORF">A6769_00620</name>
</gene>
<keyword evidence="1" id="KW-0732">Signal</keyword>
<name>A0A367S0F9_NOSPU</name>
<protein>
    <recommendedName>
        <fullName evidence="4">Spore coat protein U domain-containing protein</fullName>
    </recommendedName>
</protein>
<evidence type="ECO:0008006" key="4">
    <source>
        <dbReference type="Google" id="ProtNLM"/>
    </source>
</evidence>
<dbReference type="EMBL" id="LXQE01000029">
    <property type="protein sequence ID" value="RCJ41453.1"/>
    <property type="molecule type" value="Genomic_DNA"/>
</dbReference>
<dbReference type="AlphaFoldDB" id="A0A367S0F9"/>
<evidence type="ECO:0000256" key="1">
    <source>
        <dbReference type="SAM" id="SignalP"/>
    </source>
</evidence>
<comment type="caution">
    <text evidence="2">The sequence shown here is derived from an EMBL/GenBank/DDBJ whole genome shotgun (WGS) entry which is preliminary data.</text>
</comment>
<feature type="chain" id="PRO_5016769520" description="Spore coat protein U domain-containing protein" evidence="1">
    <location>
        <begin position="41"/>
        <end position="152"/>
    </location>
</feature>
<proteinExistence type="predicted"/>
<evidence type="ECO:0000313" key="3">
    <source>
        <dbReference type="Proteomes" id="UP000252085"/>
    </source>
</evidence>
<reference evidence="2 3" key="1">
    <citation type="submission" date="2016-04" db="EMBL/GenBank/DDBJ databases">
        <authorList>
            <person name="Evans L.H."/>
            <person name="Alamgir A."/>
            <person name="Owens N."/>
            <person name="Weber N.D."/>
            <person name="Virtaneva K."/>
            <person name="Barbian K."/>
            <person name="Babar A."/>
            <person name="Rosenke K."/>
        </authorList>
    </citation>
    <scope>NUCLEOTIDE SEQUENCE [LARGE SCALE GENOMIC DNA]</scope>
    <source>
        <strain evidence="2">NIES-2108</strain>
    </source>
</reference>
<sequence>MVNSLTARQIRRTTNRFVIGTAAMSIACSSIALISATADAATREYSCRAGGFTGTIRVDYNQGIGRNASSIIEVSYKINKGSNKGGNKANVTYSDGGTLPIKRFNTGDAGIQNNQWNYLGGSYTRGYGSVAARFIFDKSRASDPSCRVNITF</sequence>
<accession>A0A367S0F9</accession>
<evidence type="ECO:0000313" key="2">
    <source>
        <dbReference type="EMBL" id="RCJ41453.1"/>
    </source>
</evidence>